<dbReference type="RefSeq" id="WP_003353262.1">
    <property type="nucleotide sequence ID" value="NZ_JH414745.1"/>
</dbReference>
<evidence type="ECO:0000259" key="1">
    <source>
        <dbReference type="Pfam" id="PF12671"/>
    </source>
</evidence>
<dbReference type="PANTHER" id="PTHR40032">
    <property type="entry name" value="EXPORTED PROTEIN-RELATED"/>
    <property type="match status" value="1"/>
</dbReference>
<dbReference type="PANTHER" id="PTHR40032:SF1">
    <property type="entry name" value="EXPORTED PROTEIN"/>
    <property type="match status" value="1"/>
</dbReference>
<dbReference type="HOGENOM" id="CLU_048731_1_0_9"/>
<feature type="domain" description="Putative amidase" evidence="1">
    <location>
        <begin position="127"/>
        <end position="280"/>
    </location>
</feature>
<dbReference type="PATRIC" id="fig|665952.3.peg.960"/>
<protein>
    <recommendedName>
        <fullName evidence="1">Putative amidase domain-containing protein</fullName>
    </recommendedName>
</protein>
<dbReference type="Proteomes" id="UP000011747">
    <property type="component" value="Unassembled WGS sequence"/>
</dbReference>
<proteinExistence type="predicted"/>
<organism evidence="2 3">
    <name type="scientific">Bacillus smithii 7_3_47FAA</name>
    <dbReference type="NCBI Taxonomy" id="665952"/>
    <lineage>
        <taxon>Bacteria</taxon>
        <taxon>Bacillati</taxon>
        <taxon>Bacillota</taxon>
        <taxon>Bacilli</taxon>
        <taxon>Bacillales</taxon>
        <taxon>Bacillaceae</taxon>
        <taxon>Bacillus</taxon>
    </lineage>
</organism>
<comment type="caution">
    <text evidence="2">The sequence shown here is derived from an EMBL/GenBank/DDBJ whole genome shotgun (WGS) entry which is preliminary data.</text>
</comment>
<evidence type="ECO:0000313" key="3">
    <source>
        <dbReference type="Proteomes" id="UP000011747"/>
    </source>
</evidence>
<gene>
    <name evidence="2" type="ORF">HMPREF1015_02177</name>
</gene>
<dbReference type="Pfam" id="PF12671">
    <property type="entry name" value="Amidase_6"/>
    <property type="match status" value="1"/>
</dbReference>
<evidence type="ECO:0000313" key="2">
    <source>
        <dbReference type="EMBL" id="EHL78872.1"/>
    </source>
</evidence>
<dbReference type="EMBL" id="ACWF01000049">
    <property type="protein sequence ID" value="EHL78872.1"/>
    <property type="molecule type" value="Genomic_DNA"/>
</dbReference>
<name>G9QJ16_9BACI</name>
<dbReference type="AlphaFoldDB" id="G9QJ16"/>
<accession>G9QJ16</accession>
<keyword evidence="3" id="KW-1185">Reference proteome</keyword>
<reference evidence="2 3" key="1">
    <citation type="submission" date="2011-09" db="EMBL/GenBank/DDBJ databases">
        <title>The Genome Sequence of Bacillus smithii 7_3_47FAA.</title>
        <authorList>
            <consortium name="The Broad Institute Genome Sequencing Platform"/>
            <person name="Earl A."/>
            <person name="Ward D."/>
            <person name="Feldgarden M."/>
            <person name="Gevers D."/>
            <person name="Daigneault M."/>
            <person name="Strauss J."/>
            <person name="Allen-Vercoe E."/>
            <person name="Young S.K."/>
            <person name="Zeng Q."/>
            <person name="Gargeya S."/>
            <person name="Fitzgerald M."/>
            <person name="Haas B."/>
            <person name="Abouelleil A."/>
            <person name="Alvarado L."/>
            <person name="Arachchi H.M."/>
            <person name="Berlin A."/>
            <person name="Brown A."/>
            <person name="Chapman S.B."/>
            <person name="Chen Z."/>
            <person name="Dunbar C."/>
            <person name="Freedman E."/>
            <person name="Gearin G."/>
            <person name="Goldberg J."/>
            <person name="Griggs A."/>
            <person name="Gujja S."/>
            <person name="Heiman D."/>
            <person name="Howarth C."/>
            <person name="Larson L."/>
            <person name="Lui A."/>
            <person name="MacDonald P.J.P."/>
            <person name="Montmayeur A."/>
            <person name="Murphy C."/>
            <person name="Neiman D."/>
            <person name="Pearson M."/>
            <person name="Priest M."/>
            <person name="Roberts A."/>
            <person name="Saif S."/>
            <person name="Shea T."/>
            <person name="Shenoy N."/>
            <person name="Sisk P."/>
            <person name="Stolte C."/>
            <person name="Sykes S."/>
            <person name="Wortman J."/>
            <person name="Nusbaum C."/>
            <person name="Birren B."/>
        </authorList>
    </citation>
    <scope>NUCLEOTIDE SEQUENCE [LARGE SCALE GENOMIC DNA]</scope>
    <source>
        <strain evidence="2 3">7_3_47FAA</strain>
    </source>
</reference>
<sequence length="287" mass="34145">MESQLQKLLQNRLEQVVENEQRNVSDEKWERKRKLLERRKAKILKVKGKGKIIHKTDREVFYTLHLQYLIKQNRFFYMEEEIEHRKAIFLEQTVIKDEEIIPSWESERYSIEPMEEMEDAAERGGFEYNRLKAVQYAERWWNSYNPAYKKFHVNCTNFISQCLKAGGAPMRGYPNRGQGWWMQNGSWSYSWSVAHSFRMYLGRSKTGLKANEVRNAAELQLGDVICYDFQGDGRFDHTTIVTAKDDYGMPLVNAHTSNSRMRYWSYEDSTAYTPNIQYKFFAINDQS</sequence>
<dbReference type="InterPro" id="IPR024301">
    <property type="entry name" value="Amidase_6"/>
</dbReference>